<sequence>MSPSPDEGKLGGGTSSLVTIATRHRDAPFLLLQYKYIHCKKGTFSLTSIITINHPPLEHMTKHCMNLRTTWTINPPGLYLDEKAVFCMRATSGRRGVNQMRLQNLPFSIYPPDAHRLSQSPYSYYSYSHATLFLNPLCFLDFIVEGSFVKVAKWTNFVTSKEEALKILKTETKSGSQGMELNCCSHVDRLLSKLPKYHRDGFIEYLQLQGKLNTASLNPYNLQDLKIWLQGQSIAVYHGAEPIQLSNSGKPTSASSKKPFKVHCLFCDSKEHYISRCPSNKYNQQQSWTGG</sequence>
<accession>A0ACB8WS05</accession>
<comment type="caution">
    <text evidence="1">The sequence shown here is derived from an EMBL/GenBank/DDBJ whole genome shotgun (WGS) entry which is preliminary data.</text>
</comment>
<protein>
    <submittedName>
        <fullName evidence="1">Uncharacterized protein</fullName>
    </submittedName>
</protein>
<reference evidence="1" key="1">
    <citation type="submission" date="2022-04" db="EMBL/GenBank/DDBJ databases">
        <title>Jade perch genome.</title>
        <authorList>
            <person name="Chao B."/>
        </authorList>
    </citation>
    <scope>NUCLEOTIDE SEQUENCE</scope>
    <source>
        <strain evidence="1">CB-2022</strain>
    </source>
</reference>
<gene>
    <name evidence="1" type="ORF">L3Q82_007346</name>
</gene>
<evidence type="ECO:0000313" key="1">
    <source>
        <dbReference type="EMBL" id="KAI3370820.1"/>
    </source>
</evidence>
<name>A0ACB8WS05_9TELE</name>
<dbReference type="Proteomes" id="UP000831701">
    <property type="component" value="Chromosome 6"/>
</dbReference>
<keyword evidence="2" id="KW-1185">Reference proteome</keyword>
<dbReference type="EMBL" id="CM041536">
    <property type="protein sequence ID" value="KAI3370820.1"/>
    <property type="molecule type" value="Genomic_DNA"/>
</dbReference>
<evidence type="ECO:0000313" key="2">
    <source>
        <dbReference type="Proteomes" id="UP000831701"/>
    </source>
</evidence>
<proteinExistence type="predicted"/>
<organism evidence="1 2">
    <name type="scientific">Scortum barcoo</name>
    <name type="common">barcoo grunter</name>
    <dbReference type="NCBI Taxonomy" id="214431"/>
    <lineage>
        <taxon>Eukaryota</taxon>
        <taxon>Metazoa</taxon>
        <taxon>Chordata</taxon>
        <taxon>Craniata</taxon>
        <taxon>Vertebrata</taxon>
        <taxon>Euteleostomi</taxon>
        <taxon>Actinopterygii</taxon>
        <taxon>Neopterygii</taxon>
        <taxon>Teleostei</taxon>
        <taxon>Neoteleostei</taxon>
        <taxon>Acanthomorphata</taxon>
        <taxon>Eupercaria</taxon>
        <taxon>Centrarchiformes</taxon>
        <taxon>Terapontoidei</taxon>
        <taxon>Terapontidae</taxon>
        <taxon>Scortum</taxon>
    </lineage>
</organism>